<comment type="caution">
    <text evidence="2">The sequence shown here is derived from an EMBL/GenBank/DDBJ whole genome shotgun (WGS) entry which is preliminary data.</text>
</comment>
<evidence type="ECO:0008006" key="4">
    <source>
        <dbReference type="Google" id="ProtNLM"/>
    </source>
</evidence>
<dbReference type="AlphaFoldDB" id="A0A8J4PTM2"/>
<dbReference type="PANTHER" id="PTHR32134">
    <property type="entry name" value="FNIP REPEAT-CONTAINING PROTEIN"/>
    <property type="match status" value="1"/>
</dbReference>
<dbReference type="PANTHER" id="PTHR32134:SF169">
    <property type="entry name" value="FNIP REPEAT-CONTAINING PROTEIN-RELATED"/>
    <property type="match status" value="1"/>
</dbReference>
<dbReference type="InterPro" id="IPR051251">
    <property type="entry name" value="STK_FNIP-Repeat"/>
</dbReference>
<dbReference type="InterPro" id="IPR008615">
    <property type="entry name" value="FNIP"/>
</dbReference>
<dbReference type="Pfam" id="PF05725">
    <property type="entry name" value="FNIP"/>
    <property type="match status" value="1"/>
</dbReference>
<evidence type="ECO:0000313" key="3">
    <source>
        <dbReference type="Proteomes" id="UP000695562"/>
    </source>
</evidence>
<sequence>MKKDLGVPIKVEFIDRDPLVVNEAIDDYMNLEKRYKDLIDEFVICPFGMYTLPEGFITNAKTVVLGEFFEQELSNQIMPSTVTNLQMKRSYNYQKGIPSSLIKLDLVTHLHKIPKLPPNLKSLSISYLSQPEDKSIFPPDSLTEVTTGCLNLLVILPDTVSTLDFTNELDLAYFSPVGMPNNIKSLKFICPQPNHFQLLSRNLVDLTIMFSNDYPINLGDNNLCLPPSLTSVKLHQFYGNICKGALPISGLKDMQLIFSGVQDSLQECFIPMSVTRLLIYFCSIKKFPKHFSLPNSITDLDINCQNKDIIKKHIPMSVEKLVIGNLYSPKNKSLYFSKIPTQLSVGRDLTHLSLFFSRKTKLKSNMFPSCLTFLSLNIATDSVDIQLEPNLLSHIGNLEVLLLGPIKVLPGSIPSCVTKLALDLSHSWKLEANVIPKSVRNLILKSTTTNSISLDKIPNSVEALRLNAYGGYETLDHLSDSLKYIDYGPHFTCPNFDGSKFKLLTHIKNFPLIYSAPFHFPPNLISLHMTPKSYGHNFIAKSLSFPNIPYIQIK</sequence>
<organism evidence="2 3">
    <name type="scientific">Polysphondylium violaceum</name>
    <dbReference type="NCBI Taxonomy" id="133409"/>
    <lineage>
        <taxon>Eukaryota</taxon>
        <taxon>Amoebozoa</taxon>
        <taxon>Evosea</taxon>
        <taxon>Eumycetozoa</taxon>
        <taxon>Dictyostelia</taxon>
        <taxon>Dictyosteliales</taxon>
        <taxon>Dictyosteliaceae</taxon>
        <taxon>Polysphondylium</taxon>
    </lineage>
</organism>
<name>A0A8J4PTM2_9MYCE</name>
<proteinExistence type="predicted"/>
<evidence type="ECO:0000256" key="1">
    <source>
        <dbReference type="ARBA" id="ARBA00022737"/>
    </source>
</evidence>
<protein>
    <recommendedName>
        <fullName evidence="4">FNIP repeat-containing protein</fullName>
    </recommendedName>
</protein>
<dbReference type="Proteomes" id="UP000695562">
    <property type="component" value="Unassembled WGS sequence"/>
</dbReference>
<keyword evidence="1" id="KW-0677">Repeat</keyword>
<gene>
    <name evidence="2" type="ORF">CYY_005535</name>
</gene>
<evidence type="ECO:0000313" key="2">
    <source>
        <dbReference type="EMBL" id="KAF2073146.1"/>
    </source>
</evidence>
<dbReference type="EMBL" id="AJWJ01000223">
    <property type="protein sequence ID" value="KAF2073146.1"/>
    <property type="molecule type" value="Genomic_DNA"/>
</dbReference>
<accession>A0A8J4PTM2</accession>
<keyword evidence="3" id="KW-1185">Reference proteome</keyword>
<reference evidence="2" key="1">
    <citation type="submission" date="2020-01" db="EMBL/GenBank/DDBJ databases">
        <title>Development of genomics and gene disruption for Polysphondylium violaceum indicates a role for the polyketide synthase stlB in stalk morphogenesis.</title>
        <authorList>
            <person name="Narita B."/>
            <person name="Kawabe Y."/>
            <person name="Kin K."/>
            <person name="Saito T."/>
            <person name="Gibbs R."/>
            <person name="Kuspa A."/>
            <person name="Muzny D."/>
            <person name="Queller D."/>
            <person name="Richards S."/>
            <person name="Strassman J."/>
            <person name="Sucgang R."/>
            <person name="Worley K."/>
            <person name="Schaap P."/>
        </authorList>
    </citation>
    <scope>NUCLEOTIDE SEQUENCE</scope>
    <source>
        <strain evidence="2">QSvi11</strain>
    </source>
</reference>